<dbReference type="EMBL" id="OX459118">
    <property type="protein sequence ID" value="CAI9089814.1"/>
    <property type="molecule type" value="Genomic_DNA"/>
</dbReference>
<accession>A0AAV1C580</accession>
<evidence type="ECO:0000313" key="1">
    <source>
        <dbReference type="EMBL" id="CAI9089814.1"/>
    </source>
</evidence>
<protein>
    <submittedName>
        <fullName evidence="1">OLC1v1024454C1</fullName>
    </submittedName>
</protein>
<dbReference type="AlphaFoldDB" id="A0AAV1C580"/>
<gene>
    <name evidence="1" type="ORF">OLC1_LOCUS2088</name>
</gene>
<keyword evidence="2" id="KW-1185">Reference proteome</keyword>
<sequence>MYTQQVIYERALRISAIRTSTSIDVAKIIREQMTGWVTDPTVRNWYFPVSVTLLCGQADVLFVARDVHKTIPRSWSYRTLARDRPPREEPPPITGVRRKHLTKQHKYMLDYIHCTATWLDAPVTPTSSHHHIPLMG</sequence>
<reference evidence="1" key="1">
    <citation type="submission" date="2023-03" db="EMBL/GenBank/DDBJ databases">
        <authorList>
            <person name="Julca I."/>
        </authorList>
    </citation>
    <scope>NUCLEOTIDE SEQUENCE</scope>
</reference>
<organism evidence="1 2">
    <name type="scientific">Oldenlandia corymbosa var. corymbosa</name>
    <dbReference type="NCBI Taxonomy" id="529605"/>
    <lineage>
        <taxon>Eukaryota</taxon>
        <taxon>Viridiplantae</taxon>
        <taxon>Streptophyta</taxon>
        <taxon>Embryophyta</taxon>
        <taxon>Tracheophyta</taxon>
        <taxon>Spermatophyta</taxon>
        <taxon>Magnoliopsida</taxon>
        <taxon>eudicotyledons</taxon>
        <taxon>Gunneridae</taxon>
        <taxon>Pentapetalae</taxon>
        <taxon>asterids</taxon>
        <taxon>lamiids</taxon>
        <taxon>Gentianales</taxon>
        <taxon>Rubiaceae</taxon>
        <taxon>Rubioideae</taxon>
        <taxon>Spermacoceae</taxon>
        <taxon>Hedyotis-Oldenlandia complex</taxon>
        <taxon>Oldenlandia</taxon>
    </lineage>
</organism>
<proteinExistence type="predicted"/>
<dbReference type="Proteomes" id="UP001161247">
    <property type="component" value="Chromosome 1"/>
</dbReference>
<evidence type="ECO:0000313" key="2">
    <source>
        <dbReference type="Proteomes" id="UP001161247"/>
    </source>
</evidence>
<name>A0AAV1C580_OLDCO</name>